<protein>
    <submittedName>
        <fullName evidence="1">RNA-directed DNA polymerase from mobile element jockey-like</fullName>
    </submittedName>
</protein>
<comment type="caution">
    <text evidence="1">The sequence shown here is derived from an EMBL/GenBank/DDBJ whole genome shotgun (WGS) entry which is preliminary data.</text>
</comment>
<evidence type="ECO:0000313" key="2">
    <source>
        <dbReference type="Proteomes" id="UP000276133"/>
    </source>
</evidence>
<keyword evidence="1" id="KW-0808">Transferase</keyword>
<dbReference type="GO" id="GO:0003964">
    <property type="term" value="F:RNA-directed DNA polymerase activity"/>
    <property type="evidence" value="ECO:0007669"/>
    <property type="project" value="UniProtKB-KW"/>
</dbReference>
<keyword evidence="2" id="KW-1185">Reference proteome</keyword>
<evidence type="ECO:0000313" key="1">
    <source>
        <dbReference type="EMBL" id="RNA13060.1"/>
    </source>
</evidence>
<feature type="non-terminal residue" evidence="1">
    <location>
        <position position="151"/>
    </location>
</feature>
<dbReference type="OrthoDB" id="1293503at2759"/>
<dbReference type="AlphaFoldDB" id="A0A3M7QP03"/>
<keyword evidence="1" id="KW-0695">RNA-directed DNA polymerase</keyword>
<reference evidence="1 2" key="1">
    <citation type="journal article" date="2018" name="Sci. Rep.">
        <title>Genomic signatures of local adaptation to the degree of environmental predictability in rotifers.</title>
        <authorList>
            <person name="Franch-Gras L."/>
            <person name="Hahn C."/>
            <person name="Garcia-Roger E.M."/>
            <person name="Carmona M.J."/>
            <person name="Serra M."/>
            <person name="Gomez A."/>
        </authorList>
    </citation>
    <scope>NUCLEOTIDE SEQUENCE [LARGE SCALE GENOMIC DNA]</scope>
    <source>
        <strain evidence="1">HYR1</strain>
    </source>
</reference>
<organism evidence="1 2">
    <name type="scientific">Brachionus plicatilis</name>
    <name type="common">Marine rotifer</name>
    <name type="synonym">Brachionus muelleri</name>
    <dbReference type="NCBI Taxonomy" id="10195"/>
    <lineage>
        <taxon>Eukaryota</taxon>
        <taxon>Metazoa</taxon>
        <taxon>Spiralia</taxon>
        <taxon>Gnathifera</taxon>
        <taxon>Rotifera</taxon>
        <taxon>Eurotatoria</taxon>
        <taxon>Monogononta</taxon>
        <taxon>Pseudotrocha</taxon>
        <taxon>Ploima</taxon>
        <taxon>Brachionidae</taxon>
        <taxon>Brachionus</taxon>
    </lineage>
</organism>
<proteinExistence type="predicted"/>
<accession>A0A3M7QP03</accession>
<gene>
    <name evidence="1" type="ORF">BpHYR1_026791</name>
</gene>
<dbReference type="Proteomes" id="UP000276133">
    <property type="component" value="Unassembled WGS sequence"/>
</dbReference>
<keyword evidence="1" id="KW-0548">Nucleotidyltransferase</keyword>
<name>A0A3M7QP03_BRAPC</name>
<sequence>MDEYEKLNRISFISLVMNTKMIEAHDKIKYLGVLINSKKTNDEHIQQRIKNTIKSLNAIGVLRINDKNLKTKIKVQLYKTNCRPILSYGCEALKINQKDQRKLKTIEGTIIKRIMGLGKRAKTTKLLHALEMETTEMMLLKRKLNFVKRLM</sequence>
<dbReference type="EMBL" id="REGN01005518">
    <property type="protein sequence ID" value="RNA13060.1"/>
    <property type="molecule type" value="Genomic_DNA"/>
</dbReference>